<dbReference type="FunFam" id="3.30.160.60:FF:001836">
    <property type="entry name" value="HKR1, GLI-Kruppel zinc finger family member"/>
    <property type="match status" value="1"/>
</dbReference>
<dbReference type="EMBL" id="VZRL01001865">
    <property type="protein sequence ID" value="NWV19968.1"/>
    <property type="molecule type" value="Genomic_DNA"/>
</dbReference>
<dbReference type="Gene3D" id="3.30.160.60">
    <property type="entry name" value="Classic Zinc Finger"/>
    <property type="match status" value="2"/>
</dbReference>
<dbReference type="Pfam" id="PF00096">
    <property type="entry name" value="zf-C2H2"/>
    <property type="match status" value="2"/>
</dbReference>
<comment type="caution">
    <text evidence="9">The sequence shown here is derived from an EMBL/GenBank/DDBJ whole genome shotgun (WGS) entry which is preliminary data.</text>
</comment>
<keyword evidence="4 7" id="KW-0863">Zinc-finger</keyword>
<keyword evidence="5" id="KW-0862">Zinc</keyword>
<comment type="subcellular location">
    <subcellularLocation>
        <location evidence="1">Nucleus</location>
    </subcellularLocation>
</comment>
<evidence type="ECO:0000256" key="4">
    <source>
        <dbReference type="ARBA" id="ARBA00022771"/>
    </source>
</evidence>
<keyword evidence="6" id="KW-0539">Nucleus</keyword>
<dbReference type="InterPro" id="IPR036236">
    <property type="entry name" value="Znf_C2H2_sf"/>
</dbReference>
<accession>A0A7K6D1L8</accession>
<evidence type="ECO:0000313" key="10">
    <source>
        <dbReference type="Proteomes" id="UP000571324"/>
    </source>
</evidence>
<sequence>CPDCGKGFKYNSTLITHWRIHTGERPYDCPECGKSFSESSNLTKHQRRHR</sequence>
<dbReference type="FunFam" id="3.30.160.60:FF:000690">
    <property type="entry name" value="Zinc finger protein 354C"/>
    <property type="match status" value="1"/>
</dbReference>
<evidence type="ECO:0000256" key="6">
    <source>
        <dbReference type="ARBA" id="ARBA00023242"/>
    </source>
</evidence>
<dbReference type="GO" id="GO:0000978">
    <property type="term" value="F:RNA polymerase II cis-regulatory region sequence-specific DNA binding"/>
    <property type="evidence" value="ECO:0007669"/>
    <property type="project" value="TreeGrafter"/>
</dbReference>
<dbReference type="Proteomes" id="UP000571324">
    <property type="component" value="Unassembled WGS sequence"/>
</dbReference>
<feature type="non-terminal residue" evidence="9">
    <location>
        <position position="1"/>
    </location>
</feature>
<keyword evidence="10" id="KW-1185">Reference proteome</keyword>
<evidence type="ECO:0000256" key="2">
    <source>
        <dbReference type="ARBA" id="ARBA00022723"/>
    </source>
</evidence>
<dbReference type="OrthoDB" id="3437960at2759"/>
<dbReference type="InterPro" id="IPR013087">
    <property type="entry name" value="Znf_C2H2_type"/>
</dbReference>
<feature type="non-terminal residue" evidence="9">
    <location>
        <position position="50"/>
    </location>
</feature>
<evidence type="ECO:0000313" key="9">
    <source>
        <dbReference type="EMBL" id="NWV19968.1"/>
    </source>
</evidence>
<keyword evidence="2" id="KW-0479">Metal-binding</keyword>
<evidence type="ECO:0000256" key="5">
    <source>
        <dbReference type="ARBA" id="ARBA00022833"/>
    </source>
</evidence>
<evidence type="ECO:0000256" key="3">
    <source>
        <dbReference type="ARBA" id="ARBA00022737"/>
    </source>
</evidence>
<evidence type="ECO:0000259" key="8">
    <source>
        <dbReference type="PROSITE" id="PS50157"/>
    </source>
</evidence>
<organism evidence="9 10">
    <name type="scientific">Origma solitaria</name>
    <dbReference type="NCBI Taxonomy" id="720586"/>
    <lineage>
        <taxon>Eukaryota</taxon>
        <taxon>Metazoa</taxon>
        <taxon>Chordata</taxon>
        <taxon>Craniata</taxon>
        <taxon>Vertebrata</taxon>
        <taxon>Euteleostomi</taxon>
        <taxon>Archelosauria</taxon>
        <taxon>Archosauria</taxon>
        <taxon>Dinosauria</taxon>
        <taxon>Saurischia</taxon>
        <taxon>Theropoda</taxon>
        <taxon>Coelurosauria</taxon>
        <taxon>Aves</taxon>
        <taxon>Neognathae</taxon>
        <taxon>Neoaves</taxon>
        <taxon>Telluraves</taxon>
        <taxon>Australaves</taxon>
        <taxon>Passeriformes</taxon>
        <taxon>Meliphagoidea</taxon>
        <taxon>Acanthizidae</taxon>
        <taxon>Origma</taxon>
    </lineage>
</organism>
<feature type="domain" description="C2H2-type" evidence="8">
    <location>
        <begin position="1"/>
        <end position="26"/>
    </location>
</feature>
<gene>
    <name evidence="9" type="primary">Zscan2_1</name>
    <name evidence="9" type="ORF">ORISOL_R16109</name>
</gene>
<dbReference type="GO" id="GO:0005634">
    <property type="term" value="C:nucleus"/>
    <property type="evidence" value="ECO:0007669"/>
    <property type="project" value="UniProtKB-SubCell"/>
</dbReference>
<dbReference type="PANTHER" id="PTHR23226:SF416">
    <property type="entry name" value="FI01424P"/>
    <property type="match status" value="1"/>
</dbReference>
<dbReference type="AlphaFoldDB" id="A0A7K6D1L8"/>
<feature type="domain" description="C2H2-type" evidence="8">
    <location>
        <begin position="27"/>
        <end position="50"/>
    </location>
</feature>
<name>A0A7K6D1L8_9PASS</name>
<dbReference type="GO" id="GO:0000981">
    <property type="term" value="F:DNA-binding transcription factor activity, RNA polymerase II-specific"/>
    <property type="evidence" value="ECO:0007669"/>
    <property type="project" value="TreeGrafter"/>
</dbReference>
<dbReference type="PROSITE" id="PS50157">
    <property type="entry name" value="ZINC_FINGER_C2H2_2"/>
    <property type="match status" value="2"/>
</dbReference>
<dbReference type="SUPFAM" id="SSF57667">
    <property type="entry name" value="beta-beta-alpha zinc fingers"/>
    <property type="match status" value="1"/>
</dbReference>
<evidence type="ECO:0000256" key="7">
    <source>
        <dbReference type="PROSITE-ProRule" id="PRU00042"/>
    </source>
</evidence>
<dbReference type="PANTHER" id="PTHR23226">
    <property type="entry name" value="ZINC FINGER AND SCAN DOMAIN-CONTAINING"/>
    <property type="match status" value="1"/>
</dbReference>
<dbReference type="SMART" id="SM00355">
    <property type="entry name" value="ZnF_C2H2"/>
    <property type="match status" value="2"/>
</dbReference>
<reference evidence="9 10" key="1">
    <citation type="submission" date="2019-09" db="EMBL/GenBank/DDBJ databases">
        <title>Bird 10,000 Genomes (B10K) Project - Family phase.</title>
        <authorList>
            <person name="Zhang G."/>
        </authorList>
    </citation>
    <scope>NUCLEOTIDE SEQUENCE [LARGE SCALE GENOMIC DNA]</scope>
    <source>
        <strain evidence="9">B10K-DU-029-52</strain>
    </source>
</reference>
<keyword evidence="3" id="KW-0677">Repeat</keyword>
<protein>
    <submittedName>
        <fullName evidence="9">ZSCA2 protein</fullName>
    </submittedName>
</protein>
<proteinExistence type="predicted"/>
<dbReference type="PROSITE" id="PS00028">
    <property type="entry name" value="ZINC_FINGER_C2H2_1"/>
    <property type="match status" value="2"/>
</dbReference>
<evidence type="ECO:0000256" key="1">
    <source>
        <dbReference type="ARBA" id="ARBA00004123"/>
    </source>
</evidence>
<dbReference type="GO" id="GO:0008270">
    <property type="term" value="F:zinc ion binding"/>
    <property type="evidence" value="ECO:0007669"/>
    <property type="project" value="UniProtKB-KW"/>
</dbReference>